<gene>
    <name evidence="1" type="ORF">MPH_12459</name>
</gene>
<dbReference type="SUPFAM" id="SSF54373">
    <property type="entry name" value="FAD-linked reductases, C-terminal domain"/>
    <property type="match status" value="1"/>
</dbReference>
<reference evidence="1 2" key="1">
    <citation type="journal article" date="2012" name="BMC Genomics">
        <title>Tools to kill: Genome of one of the most destructive plant pathogenic fungi Macrophomina phaseolina.</title>
        <authorList>
            <person name="Islam M.S."/>
            <person name="Haque M.S."/>
            <person name="Islam M.M."/>
            <person name="Emdad E.M."/>
            <person name="Halim A."/>
            <person name="Hossen Q.M.M."/>
            <person name="Hossain M.Z."/>
            <person name="Ahmed B."/>
            <person name="Rahim S."/>
            <person name="Rahman M.S."/>
            <person name="Alam M.M."/>
            <person name="Hou S."/>
            <person name="Wan X."/>
            <person name="Saito J.A."/>
            <person name="Alam M."/>
        </authorList>
    </citation>
    <scope>NUCLEOTIDE SEQUENCE [LARGE SCALE GENOMIC DNA]</scope>
    <source>
        <strain evidence="1 2">MS6</strain>
    </source>
</reference>
<dbReference type="Proteomes" id="UP000007129">
    <property type="component" value="Unassembled WGS sequence"/>
</dbReference>
<proteinExistence type="predicted"/>
<protein>
    <submittedName>
        <fullName evidence="1">Uncharacterized protein</fullName>
    </submittedName>
</protein>
<sequence>MWNHTMFGPAYEVNMDSLDRVLHDPLVLAKALTDDTTKAEGVLTSNVAEFIGWERLPDKYRANLSESTVEALKTFPDDWPELISGNGHVGSFSLPVLQQPLSGKQYATTLGGITAPLSRGNVSISSSSTSDLPLLNTAWLSRPADQQLAIGAVPADA</sequence>
<dbReference type="eggNOG" id="KOG1238">
    <property type="taxonomic scope" value="Eukaryota"/>
</dbReference>
<accession>K2QLC1</accession>
<dbReference type="AlphaFoldDB" id="K2QLC1"/>
<organism evidence="1 2">
    <name type="scientific">Macrophomina phaseolina (strain MS6)</name>
    <name type="common">Charcoal rot fungus</name>
    <dbReference type="NCBI Taxonomy" id="1126212"/>
    <lineage>
        <taxon>Eukaryota</taxon>
        <taxon>Fungi</taxon>
        <taxon>Dikarya</taxon>
        <taxon>Ascomycota</taxon>
        <taxon>Pezizomycotina</taxon>
        <taxon>Dothideomycetes</taxon>
        <taxon>Dothideomycetes incertae sedis</taxon>
        <taxon>Botryosphaeriales</taxon>
        <taxon>Botryosphaeriaceae</taxon>
        <taxon>Macrophomina</taxon>
    </lineage>
</organism>
<dbReference type="STRING" id="1126212.K2QLC1"/>
<dbReference type="VEuPathDB" id="FungiDB:MPH_12459"/>
<name>K2QLC1_MACPH</name>
<evidence type="ECO:0000313" key="1">
    <source>
        <dbReference type="EMBL" id="EKG10601.1"/>
    </source>
</evidence>
<dbReference type="EMBL" id="AHHD01000517">
    <property type="protein sequence ID" value="EKG10601.1"/>
    <property type="molecule type" value="Genomic_DNA"/>
</dbReference>
<dbReference type="Gene3D" id="3.30.560.10">
    <property type="entry name" value="Glucose Oxidase, domain 3"/>
    <property type="match status" value="1"/>
</dbReference>
<dbReference type="HOGENOM" id="CLU_1678253_0_0_1"/>
<dbReference type="InParanoid" id="K2QLC1"/>
<dbReference type="OrthoDB" id="269227at2759"/>
<comment type="caution">
    <text evidence="1">The sequence shown here is derived from an EMBL/GenBank/DDBJ whole genome shotgun (WGS) entry which is preliminary data.</text>
</comment>
<evidence type="ECO:0000313" key="2">
    <source>
        <dbReference type="Proteomes" id="UP000007129"/>
    </source>
</evidence>